<evidence type="ECO:0000313" key="2">
    <source>
        <dbReference type="Proteomes" id="UP000606974"/>
    </source>
</evidence>
<name>A0A8H7DZR5_9EURO</name>
<comment type="caution">
    <text evidence="1">The sequence shown here is derived from an EMBL/GenBank/DDBJ whole genome shotgun (WGS) entry which is preliminary data.</text>
</comment>
<gene>
    <name evidence="1" type="ORF">GJ744_005185</name>
</gene>
<protein>
    <submittedName>
        <fullName evidence="1">Uncharacterized protein</fullName>
    </submittedName>
</protein>
<dbReference type="EMBL" id="JAACFV010000221">
    <property type="protein sequence ID" value="KAF7502768.1"/>
    <property type="molecule type" value="Genomic_DNA"/>
</dbReference>
<proteinExistence type="predicted"/>
<dbReference type="OrthoDB" id="5392447at2759"/>
<sequence length="113" mass="12861">MITPPFATLPLQYNNIWNQSHINASSDSCQQCPDACFDQKMVPDDAPEDGCHPDEVQALQDYYHKRTSTNEAAKVIRRPVEYSRDPYGNLYRLWALLVDALVKLPATQILIPN</sequence>
<dbReference type="Proteomes" id="UP000606974">
    <property type="component" value="Unassembled WGS sequence"/>
</dbReference>
<accession>A0A8H7DZR5</accession>
<evidence type="ECO:0000313" key="1">
    <source>
        <dbReference type="EMBL" id="KAF7502768.1"/>
    </source>
</evidence>
<dbReference type="AlphaFoldDB" id="A0A8H7DZR5"/>
<keyword evidence="2" id="KW-1185">Reference proteome</keyword>
<organism evidence="1 2">
    <name type="scientific">Endocarpon pusillum</name>
    <dbReference type="NCBI Taxonomy" id="364733"/>
    <lineage>
        <taxon>Eukaryota</taxon>
        <taxon>Fungi</taxon>
        <taxon>Dikarya</taxon>
        <taxon>Ascomycota</taxon>
        <taxon>Pezizomycotina</taxon>
        <taxon>Eurotiomycetes</taxon>
        <taxon>Chaetothyriomycetidae</taxon>
        <taxon>Verrucariales</taxon>
        <taxon>Verrucariaceae</taxon>
        <taxon>Endocarpon</taxon>
    </lineage>
</organism>
<reference evidence="1" key="1">
    <citation type="submission" date="2020-02" db="EMBL/GenBank/DDBJ databases">
        <authorList>
            <person name="Palmer J.M."/>
        </authorList>
    </citation>
    <scope>NUCLEOTIDE SEQUENCE</scope>
    <source>
        <strain evidence="1">EPUS1.4</strain>
        <tissue evidence="1">Thallus</tissue>
    </source>
</reference>